<evidence type="ECO:0000256" key="8">
    <source>
        <dbReference type="ARBA" id="ARBA00023136"/>
    </source>
</evidence>
<dbReference type="Pfam" id="PF14841">
    <property type="entry name" value="FliG_M"/>
    <property type="match status" value="1"/>
</dbReference>
<evidence type="ECO:0000256" key="1">
    <source>
        <dbReference type="ARBA" id="ARBA00004117"/>
    </source>
</evidence>
<dbReference type="GO" id="GO:0006935">
    <property type="term" value="P:chemotaxis"/>
    <property type="evidence" value="ECO:0007669"/>
    <property type="project" value="UniProtKB-KW"/>
</dbReference>
<dbReference type="Proteomes" id="UP000318017">
    <property type="component" value="Chromosome"/>
</dbReference>
<dbReference type="InterPro" id="IPR000090">
    <property type="entry name" value="Flg_Motor_Flig"/>
</dbReference>
<keyword evidence="6" id="KW-0145">Chemotaxis</keyword>
<dbReference type="GO" id="GO:0009425">
    <property type="term" value="C:bacterial-type flagellum basal body"/>
    <property type="evidence" value="ECO:0007669"/>
    <property type="project" value="UniProtKB-SubCell"/>
</dbReference>
<dbReference type="PANTHER" id="PTHR30534:SF0">
    <property type="entry name" value="FLAGELLAR MOTOR SWITCH PROTEIN FLIG"/>
    <property type="match status" value="1"/>
</dbReference>
<evidence type="ECO:0000256" key="3">
    <source>
        <dbReference type="ARBA" id="ARBA00010299"/>
    </source>
</evidence>
<dbReference type="KEGG" id="ahel:Q31a_60700"/>
<evidence type="ECO:0000256" key="9">
    <source>
        <dbReference type="ARBA" id="ARBA00023143"/>
    </source>
</evidence>
<dbReference type="GO" id="GO:0071973">
    <property type="term" value="P:bacterial-type flagellum-dependent cell motility"/>
    <property type="evidence" value="ECO:0007669"/>
    <property type="project" value="InterPro"/>
</dbReference>
<dbReference type="SUPFAM" id="SSF48029">
    <property type="entry name" value="FliG"/>
    <property type="match status" value="2"/>
</dbReference>
<keyword evidence="7" id="KW-0283">Flagellar rotation</keyword>
<evidence type="ECO:0000259" key="11">
    <source>
        <dbReference type="Pfam" id="PF14841"/>
    </source>
</evidence>
<comment type="similarity">
    <text evidence="3">Belongs to the FliG family.</text>
</comment>
<reference evidence="13 14" key="1">
    <citation type="submission" date="2019-02" db="EMBL/GenBank/DDBJ databases">
        <title>Deep-cultivation of Planctomycetes and their phenomic and genomic characterization uncovers novel biology.</title>
        <authorList>
            <person name="Wiegand S."/>
            <person name="Jogler M."/>
            <person name="Boedeker C."/>
            <person name="Pinto D."/>
            <person name="Vollmers J."/>
            <person name="Rivas-Marin E."/>
            <person name="Kohn T."/>
            <person name="Peeters S.H."/>
            <person name="Heuer A."/>
            <person name="Rast P."/>
            <person name="Oberbeckmann S."/>
            <person name="Bunk B."/>
            <person name="Jeske O."/>
            <person name="Meyerdierks A."/>
            <person name="Storesund J.E."/>
            <person name="Kallscheuer N."/>
            <person name="Luecker S."/>
            <person name="Lage O.M."/>
            <person name="Pohl T."/>
            <person name="Merkel B.J."/>
            <person name="Hornburger P."/>
            <person name="Mueller R.-W."/>
            <person name="Bruemmer F."/>
            <person name="Labrenz M."/>
            <person name="Spormann A.M."/>
            <person name="Op den Camp H."/>
            <person name="Overmann J."/>
            <person name="Amann R."/>
            <person name="Jetten M.S.M."/>
            <person name="Mascher T."/>
            <person name="Medema M.H."/>
            <person name="Devos D.P."/>
            <person name="Kaster A.-K."/>
            <person name="Ovreas L."/>
            <person name="Rohde M."/>
            <person name="Galperin M.Y."/>
            <person name="Jogler C."/>
        </authorList>
    </citation>
    <scope>NUCLEOTIDE SEQUENCE [LARGE SCALE GENOMIC DNA]</scope>
    <source>
        <strain evidence="13 14">Q31a</strain>
    </source>
</reference>
<keyword evidence="9" id="KW-0975">Bacterial flagellum</keyword>
<keyword evidence="13" id="KW-0966">Cell projection</keyword>
<dbReference type="Gene3D" id="1.10.220.30">
    <property type="match status" value="3"/>
</dbReference>
<evidence type="ECO:0000256" key="5">
    <source>
        <dbReference type="ARBA" id="ARBA00022475"/>
    </source>
</evidence>
<evidence type="ECO:0000313" key="13">
    <source>
        <dbReference type="EMBL" id="QDV27677.1"/>
    </source>
</evidence>
<evidence type="ECO:0000256" key="7">
    <source>
        <dbReference type="ARBA" id="ARBA00022779"/>
    </source>
</evidence>
<dbReference type="InterPro" id="IPR011002">
    <property type="entry name" value="FliG_a-hlx"/>
</dbReference>
<dbReference type="InterPro" id="IPR023087">
    <property type="entry name" value="Flg_Motor_Flig_C"/>
</dbReference>
<dbReference type="RefSeq" id="WP_145085426.1">
    <property type="nucleotide sequence ID" value="NZ_CP036298.1"/>
</dbReference>
<dbReference type="GO" id="GO:0005886">
    <property type="term" value="C:plasma membrane"/>
    <property type="evidence" value="ECO:0007669"/>
    <property type="project" value="UniProtKB-SubCell"/>
</dbReference>
<feature type="domain" description="Flagellar motor switch protein FliG N-terminal" evidence="12">
    <location>
        <begin position="12"/>
        <end position="104"/>
    </location>
</feature>
<feature type="domain" description="Flagellar motor switch protein FliG C-terminal" evidence="10">
    <location>
        <begin position="222"/>
        <end position="326"/>
    </location>
</feature>
<evidence type="ECO:0000256" key="4">
    <source>
        <dbReference type="ARBA" id="ARBA00021870"/>
    </source>
</evidence>
<dbReference type="GO" id="GO:0003774">
    <property type="term" value="F:cytoskeletal motor activity"/>
    <property type="evidence" value="ECO:0007669"/>
    <property type="project" value="InterPro"/>
</dbReference>
<evidence type="ECO:0000313" key="14">
    <source>
        <dbReference type="Proteomes" id="UP000318017"/>
    </source>
</evidence>
<dbReference type="InterPro" id="IPR032779">
    <property type="entry name" value="FliG_M"/>
</dbReference>
<evidence type="ECO:0000259" key="12">
    <source>
        <dbReference type="Pfam" id="PF14842"/>
    </source>
</evidence>
<organism evidence="13 14">
    <name type="scientific">Aureliella helgolandensis</name>
    <dbReference type="NCBI Taxonomy" id="2527968"/>
    <lineage>
        <taxon>Bacteria</taxon>
        <taxon>Pseudomonadati</taxon>
        <taxon>Planctomycetota</taxon>
        <taxon>Planctomycetia</taxon>
        <taxon>Pirellulales</taxon>
        <taxon>Pirellulaceae</taxon>
        <taxon>Aureliella</taxon>
    </lineage>
</organism>
<proteinExistence type="inferred from homology"/>
<keyword evidence="5" id="KW-1003">Cell membrane</keyword>
<dbReference type="PIRSF" id="PIRSF003161">
    <property type="entry name" value="FliG"/>
    <property type="match status" value="1"/>
</dbReference>
<feature type="domain" description="Flagellar motor switch protein FliG middle" evidence="11">
    <location>
        <begin position="119"/>
        <end position="193"/>
    </location>
</feature>
<comment type="subcellular location">
    <subcellularLocation>
        <location evidence="1">Bacterial flagellum basal body</location>
    </subcellularLocation>
    <subcellularLocation>
        <location evidence="2">Cell membrane</location>
        <topology evidence="2">Peripheral membrane protein</topology>
        <orientation evidence="2">Cytoplasmic side</orientation>
    </subcellularLocation>
</comment>
<sequence length="339" mass="37233">MSTQVTYSISPGVRRAAILIMSLAEEDAAKILGLMPRRYVETVALAIAQLETISSREQEDAISEFLRSRPSAIGPNSGGLDKAKNLVKKALGNEASDTLSVLQQTLEALPFGFLHKADPQNILSFLIDEHPQTIAMVLSNIPPAVAAGVLSGLPALKQLEVIQRIAEMGQTSPDAIEEVEKALSTRMSLFMTQSYRKGGGVPAVAEMLNVSERSTERTILDGLTKERPELVDEIRRLMFVFEDLLKINDKDIQNVLKNVETSQWALALKGASQPLQEKVLGNMSSRAADMLREEMEFLGKVRLSEVEGMQQKIVDVVRTLEDSGQLSRPSGDQEEEFVT</sequence>
<protein>
    <recommendedName>
        <fullName evidence="4">Flagellar motor switch protein FliG</fullName>
    </recommendedName>
</protein>
<accession>A0A518GGI0</accession>
<keyword evidence="13" id="KW-0282">Flagellum</keyword>
<keyword evidence="13" id="KW-0969">Cilium</keyword>
<dbReference type="InterPro" id="IPR028263">
    <property type="entry name" value="FliG_N"/>
</dbReference>
<evidence type="ECO:0000256" key="2">
    <source>
        <dbReference type="ARBA" id="ARBA00004413"/>
    </source>
</evidence>
<keyword evidence="14" id="KW-1185">Reference proteome</keyword>
<keyword evidence="8" id="KW-0472">Membrane</keyword>
<dbReference type="EMBL" id="CP036298">
    <property type="protein sequence ID" value="QDV27677.1"/>
    <property type="molecule type" value="Genomic_DNA"/>
</dbReference>
<dbReference type="PRINTS" id="PR00954">
    <property type="entry name" value="FLGMOTORFLIG"/>
</dbReference>
<dbReference type="Pfam" id="PF14842">
    <property type="entry name" value="FliG_N"/>
    <property type="match status" value="1"/>
</dbReference>
<evidence type="ECO:0000256" key="6">
    <source>
        <dbReference type="ARBA" id="ARBA00022500"/>
    </source>
</evidence>
<evidence type="ECO:0000259" key="10">
    <source>
        <dbReference type="Pfam" id="PF01706"/>
    </source>
</evidence>
<gene>
    <name evidence="13" type="primary">fliG_2</name>
    <name evidence="13" type="ORF">Q31a_60700</name>
</gene>
<dbReference type="NCBIfam" id="TIGR00207">
    <property type="entry name" value="fliG"/>
    <property type="match status" value="1"/>
</dbReference>
<dbReference type="AlphaFoldDB" id="A0A518GGI0"/>
<name>A0A518GGI0_9BACT</name>
<dbReference type="OrthoDB" id="9780302at2"/>
<dbReference type="Pfam" id="PF01706">
    <property type="entry name" value="FliG_C"/>
    <property type="match status" value="1"/>
</dbReference>
<dbReference type="PANTHER" id="PTHR30534">
    <property type="entry name" value="FLAGELLAR MOTOR SWITCH PROTEIN FLIG"/>
    <property type="match status" value="1"/>
</dbReference>